<evidence type="ECO:0000313" key="5">
    <source>
        <dbReference type="Proteomes" id="UP000036756"/>
    </source>
</evidence>
<keyword evidence="2" id="KW-0732">Signal</keyword>
<dbReference type="STRING" id="1121307.CLCY_6c00220"/>
<dbReference type="GO" id="GO:0030288">
    <property type="term" value="C:outer membrane-bounded periplasmic space"/>
    <property type="evidence" value="ECO:0007669"/>
    <property type="project" value="TreeGrafter"/>
</dbReference>
<protein>
    <submittedName>
        <fullName evidence="4">Sporulation-specific N-acetylmuramoyl-L-alanine amidase CwlC</fullName>
        <ecNumber evidence="4">3.5.1.28</ecNumber>
    </submittedName>
</protein>
<dbReference type="SUPFAM" id="SSF53187">
    <property type="entry name" value="Zn-dependent exopeptidases"/>
    <property type="match status" value="1"/>
</dbReference>
<dbReference type="SMART" id="SM00646">
    <property type="entry name" value="Ami_3"/>
    <property type="match status" value="1"/>
</dbReference>
<dbReference type="EC" id="3.5.1.28" evidence="4"/>
<dbReference type="PANTHER" id="PTHR30404">
    <property type="entry name" value="N-ACETYLMURAMOYL-L-ALANINE AMIDASE"/>
    <property type="match status" value="1"/>
</dbReference>
<accession>A0A0J8G6A6</accession>
<evidence type="ECO:0000256" key="1">
    <source>
        <dbReference type="ARBA" id="ARBA00022801"/>
    </source>
</evidence>
<dbReference type="PATRIC" id="fig|1121307.3.peg.2151"/>
<dbReference type="CDD" id="cd02696">
    <property type="entry name" value="MurNAc-LAA"/>
    <property type="match status" value="1"/>
</dbReference>
<keyword evidence="5" id="KW-1185">Reference proteome</keyword>
<dbReference type="GO" id="GO:0009253">
    <property type="term" value="P:peptidoglycan catabolic process"/>
    <property type="evidence" value="ECO:0007669"/>
    <property type="project" value="InterPro"/>
</dbReference>
<dbReference type="EMBL" id="LFVU01000002">
    <property type="protein sequence ID" value="KMT23141.1"/>
    <property type="molecule type" value="Genomic_DNA"/>
</dbReference>
<evidence type="ECO:0000313" key="4">
    <source>
        <dbReference type="EMBL" id="KMT23141.1"/>
    </source>
</evidence>
<evidence type="ECO:0000259" key="3">
    <source>
        <dbReference type="SMART" id="SM00646"/>
    </source>
</evidence>
<reference evidence="4 5" key="1">
    <citation type="submission" date="2015-06" db="EMBL/GenBank/DDBJ databases">
        <title>Draft genome sequence of the purine-degrading Clostridium cylindrosporum HC-1 (DSM 605).</title>
        <authorList>
            <person name="Poehlein A."/>
            <person name="Schiel-Bengelsdorf B."/>
            <person name="Bengelsdorf F."/>
            <person name="Daniel R."/>
            <person name="Duerre P."/>
        </authorList>
    </citation>
    <scope>NUCLEOTIDE SEQUENCE [LARGE SCALE GENOMIC DNA]</scope>
    <source>
        <strain evidence="4 5">DSM 605</strain>
    </source>
</reference>
<sequence>MLFTLVLNTLGLLASINNVNAATTDTRPKMTGVEMVEKSPAAGVYPTLRLSSTGCAAVQYSVYLYSPTKKIWENVSGGYTTSVAGNGTYTLKLTKPLHSGENSFSVWVKKSGSTPINSGGYDDFQSYRVTVNASSTSEIIPEIKSASILSTEQKAGIYPSLRVTSTGDTKVQYRVYLYSPVSKIWEDVTGGYTAPVDSASTTSLKLNKPLHEGENSFSVWVKRADRDPINKAGYDNFLSYRVSVGTSDNTEGEALLPTVKSATISATQQKVGIKPIISLTSTGSENVQYRVYLYSPTKKIWEDVSGGYTGAVSPSSTYNLQSNIALHEGENSFSIWVKRAGKVPANSAGYDNFLSYRINAGTSDNTEGEALLPTVKSATISATQQKVGIKPIISLTSTGSENVQYRVFLYSSTKKIWEDISNGYTEAVNPSSIYNLQSNIALQKGESSFSIWVKRAGKTPVNKEGYDNFLSYRINVTSESNTIPEITSVNVDSSGIKLGGYPGVTLKSSADVNVQYRIYLYSQSKGIWEDVSNGYTESVDPSTPTTVKITKPLQPGSNTFSIWVKRAGYSPIDPGGYDSYVHDISNVTVNADKTPKISEATVNSAKVNEGTIPELTVSASAGDGSNISYKAFMFSNSKGQWVSSSEYTDPIKSGEKTTISLSTPLESGTNKVLLWAKRAWISGEVYEDYKIVNIDAIRPAPLKKKIIVDPGHGGKDPGALSASGTRERDIALSVGLKLGSILQSTGYEVLYTRTQNDVVSWNSLVQSESLAYRTNFANSNGADLFVSIHCNAGGGTGTETFYSKNYVSKDQALATSIQQELVASIGLYNRGAKPGSLYVLNNTKMPASLVELAFIDTLSDEAKLKDPVFQQKAANGIANGIAKYWNR</sequence>
<name>A0A0J8G6A6_CLOCY</name>
<dbReference type="Pfam" id="PF01520">
    <property type="entry name" value="Amidase_3"/>
    <property type="match status" value="1"/>
</dbReference>
<feature type="signal peptide" evidence="2">
    <location>
        <begin position="1"/>
        <end position="21"/>
    </location>
</feature>
<feature type="chain" id="PRO_5005298010" evidence="2">
    <location>
        <begin position="22"/>
        <end position="887"/>
    </location>
</feature>
<dbReference type="Gene3D" id="3.40.630.40">
    <property type="entry name" value="Zn-dependent exopeptidases"/>
    <property type="match status" value="1"/>
</dbReference>
<proteinExistence type="predicted"/>
<dbReference type="OrthoDB" id="9772024at2"/>
<gene>
    <name evidence="4" type="primary">cwlC</name>
    <name evidence="4" type="ORF">CLCY_6c00220</name>
</gene>
<dbReference type="AlphaFoldDB" id="A0A0J8G6A6"/>
<dbReference type="PANTHER" id="PTHR30404:SF0">
    <property type="entry name" value="N-ACETYLMURAMOYL-L-ALANINE AMIDASE AMIC"/>
    <property type="match status" value="1"/>
</dbReference>
<comment type="caution">
    <text evidence="4">The sequence shown here is derived from an EMBL/GenBank/DDBJ whole genome shotgun (WGS) entry which is preliminary data.</text>
</comment>
<dbReference type="InterPro" id="IPR002508">
    <property type="entry name" value="MurNAc-LAA_cat"/>
</dbReference>
<dbReference type="Proteomes" id="UP000036756">
    <property type="component" value="Unassembled WGS sequence"/>
</dbReference>
<evidence type="ECO:0000256" key="2">
    <source>
        <dbReference type="SAM" id="SignalP"/>
    </source>
</evidence>
<dbReference type="InterPro" id="IPR050695">
    <property type="entry name" value="N-acetylmuramoyl_amidase_3"/>
</dbReference>
<feature type="domain" description="MurNAc-LAA" evidence="3">
    <location>
        <begin position="774"/>
        <end position="882"/>
    </location>
</feature>
<organism evidence="4 5">
    <name type="scientific">Clostridium cylindrosporum DSM 605</name>
    <dbReference type="NCBI Taxonomy" id="1121307"/>
    <lineage>
        <taxon>Bacteria</taxon>
        <taxon>Bacillati</taxon>
        <taxon>Bacillota</taxon>
        <taxon>Clostridia</taxon>
        <taxon>Eubacteriales</taxon>
        <taxon>Clostridiaceae</taxon>
        <taxon>Clostridium</taxon>
    </lineage>
</organism>
<dbReference type="RefSeq" id="WP_082141646.1">
    <property type="nucleotide sequence ID" value="NZ_LFVU01000002.1"/>
</dbReference>
<keyword evidence="1 4" id="KW-0378">Hydrolase</keyword>
<dbReference type="GO" id="GO:0008745">
    <property type="term" value="F:N-acetylmuramoyl-L-alanine amidase activity"/>
    <property type="evidence" value="ECO:0007669"/>
    <property type="project" value="UniProtKB-EC"/>
</dbReference>